<evidence type="ECO:0000313" key="3">
    <source>
        <dbReference type="EMBL" id="KIY22350.1"/>
    </source>
</evidence>
<evidence type="ECO:0000256" key="1">
    <source>
        <dbReference type="SAM" id="Phobius"/>
    </source>
</evidence>
<dbReference type="RefSeq" id="WP_044393069.1">
    <property type="nucleotide sequence ID" value="NZ_JXIQ01000072.1"/>
</dbReference>
<protein>
    <submittedName>
        <fullName evidence="3">Extracellular protein</fullName>
    </submittedName>
</protein>
<name>A0A0D6ZAJ1_9BACI</name>
<dbReference type="EMBL" id="JXIQ01000072">
    <property type="protein sequence ID" value="KIY22350.1"/>
    <property type="molecule type" value="Genomic_DNA"/>
</dbReference>
<proteinExistence type="predicted"/>
<dbReference type="PATRIC" id="fig|285983.3.peg.332"/>
<reference evidence="3 4" key="1">
    <citation type="submission" date="2015-01" db="EMBL/GenBank/DDBJ databases">
        <title>Draft genome sequences of the supercritical CO2 tolerant bacteria Bacillus subterraneus MITOT1 and Bacillus cereus MIT0214.</title>
        <authorList>
            <person name="Peet K.C."/>
            <person name="Thompson J.R."/>
        </authorList>
    </citation>
    <scope>NUCLEOTIDE SEQUENCE [LARGE SCALE GENOMIC DNA]</scope>
    <source>
        <strain evidence="3 4">MITOT1</strain>
    </source>
</reference>
<feature type="signal peptide" evidence="2">
    <location>
        <begin position="1"/>
        <end position="24"/>
    </location>
</feature>
<keyword evidence="2" id="KW-0732">Signal</keyword>
<accession>A0A0D6ZAJ1</accession>
<feature type="chain" id="PRO_5002315754" evidence="2">
    <location>
        <begin position="25"/>
        <end position="250"/>
    </location>
</feature>
<evidence type="ECO:0000313" key="4">
    <source>
        <dbReference type="Proteomes" id="UP000032512"/>
    </source>
</evidence>
<gene>
    <name evidence="3" type="ORF">UB32_09045</name>
</gene>
<dbReference type="Proteomes" id="UP000032512">
    <property type="component" value="Unassembled WGS sequence"/>
</dbReference>
<comment type="caution">
    <text evidence="3">The sequence shown here is derived from an EMBL/GenBank/DDBJ whole genome shotgun (WGS) entry which is preliminary data.</text>
</comment>
<sequence>MKRAIFFCFSLILILSSIPQSANAYSYGDPNEEKVAEVYKEMQLKLDETPPNFSAAKSLFETVKEEIDMHMGTEPGEIIIKSLNDENKEAVIENMEKLLVLNIARRLESIEQNFDEYDNSKKLLAKGFATYQTLSPKIEAQNAEVDQQIKADFDAALEALGNPGLFGVGKKPSNIKTFQAKKEAILDSLQKQFNLASLEVGHFTESATDQAGNGKKDWTDLSNFRNWIPIVIILVIIAAAVAIGINRRKS</sequence>
<keyword evidence="1" id="KW-0472">Membrane</keyword>
<keyword evidence="1" id="KW-0812">Transmembrane</keyword>
<evidence type="ECO:0000256" key="2">
    <source>
        <dbReference type="SAM" id="SignalP"/>
    </source>
</evidence>
<dbReference type="OrthoDB" id="2111742at2"/>
<keyword evidence="1" id="KW-1133">Transmembrane helix</keyword>
<feature type="transmembrane region" description="Helical" evidence="1">
    <location>
        <begin position="227"/>
        <end position="245"/>
    </location>
</feature>
<organism evidence="3 4">
    <name type="scientific">Mesobacillus subterraneus</name>
    <dbReference type="NCBI Taxonomy" id="285983"/>
    <lineage>
        <taxon>Bacteria</taxon>
        <taxon>Bacillati</taxon>
        <taxon>Bacillota</taxon>
        <taxon>Bacilli</taxon>
        <taxon>Bacillales</taxon>
        <taxon>Bacillaceae</taxon>
        <taxon>Mesobacillus</taxon>
    </lineage>
</organism>
<dbReference type="AlphaFoldDB" id="A0A0D6ZAJ1"/>
<keyword evidence="4" id="KW-1185">Reference proteome</keyword>